<gene>
    <name evidence="2" type="ORF">VCS650_LOCUS43268</name>
</gene>
<accession>A0A815UHH8</accession>
<sequence length="337" mass="39013">MNIFMSIGTTYPLVQLDAKAATPKTQYLCIADTSKTSNENLISIHLCFQNKVNFKHKFLNHLFPDLKKSDYLSLLNGDPFNAEIKLLSKGKYIESSIYSAKKESSIYSPKKEKFASNKDYHVKQEEVADAAFRQESFASAVAIVKNNLKFEYLVRGKPIRDNIEYELQMKKKQKTMEYKPFYDSTTFNIPEEHAAIIDDWLTNDFRKRINNEIARSRSLFLTGPTKHGKTSWARSLGKHASFVIHFSLREWRDDVEYIILDDIHWKDIEPIAKGLLIAPGQADLTDKYMGKLRIDNNKPCIVCINNHEANIILTCAEADYWRENGVWVHLRQGQKMF</sequence>
<protein>
    <recommendedName>
        <fullName evidence="1">Geminivirus AL1 replication-associated protein central domain-containing protein</fullName>
    </recommendedName>
</protein>
<comment type="caution">
    <text evidence="2">The sequence shown here is derived from an EMBL/GenBank/DDBJ whole genome shotgun (WGS) entry which is preliminary data.</text>
</comment>
<dbReference type="OrthoDB" id="10000628at2759"/>
<dbReference type="SUPFAM" id="SSF52540">
    <property type="entry name" value="P-loop containing nucleoside triphosphate hydrolases"/>
    <property type="match status" value="1"/>
</dbReference>
<feature type="domain" description="Geminivirus AL1 replication-associated protein central" evidence="1">
    <location>
        <begin position="123"/>
        <end position="232"/>
    </location>
</feature>
<reference evidence="2" key="1">
    <citation type="submission" date="2021-02" db="EMBL/GenBank/DDBJ databases">
        <authorList>
            <person name="Nowell W R."/>
        </authorList>
    </citation>
    <scope>NUCLEOTIDE SEQUENCE</scope>
</reference>
<dbReference type="GO" id="GO:0016888">
    <property type="term" value="F:DNA endonuclease activity, producing 5'-phosphomonoesters"/>
    <property type="evidence" value="ECO:0007669"/>
    <property type="project" value="InterPro"/>
</dbReference>
<dbReference type="Proteomes" id="UP000663891">
    <property type="component" value="Unassembled WGS sequence"/>
</dbReference>
<dbReference type="EMBL" id="CAJNON010003088">
    <property type="protein sequence ID" value="CAF1520814.1"/>
    <property type="molecule type" value="Genomic_DNA"/>
</dbReference>
<evidence type="ECO:0000259" key="1">
    <source>
        <dbReference type="Pfam" id="PF08283"/>
    </source>
</evidence>
<evidence type="ECO:0000313" key="2">
    <source>
        <dbReference type="EMBL" id="CAF1520814.1"/>
    </source>
</evidence>
<evidence type="ECO:0000313" key="3">
    <source>
        <dbReference type="Proteomes" id="UP000663891"/>
    </source>
</evidence>
<dbReference type="Pfam" id="PF08283">
    <property type="entry name" value="Gemini_AL1_M"/>
    <property type="match status" value="1"/>
</dbReference>
<name>A0A815UHH8_9BILA</name>
<dbReference type="InterPro" id="IPR027417">
    <property type="entry name" value="P-loop_NTPase"/>
</dbReference>
<dbReference type="AlphaFoldDB" id="A0A815UHH8"/>
<dbReference type="InterPro" id="IPR022692">
    <property type="entry name" value="Gemini_AL1_REP_central"/>
</dbReference>
<organism evidence="2 3">
    <name type="scientific">Adineta steineri</name>
    <dbReference type="NCBI Taxonomy" id="433720"/>
    <lineage>
        <taxon>Eukaryota</taxon>
        <taxon>Metazoa</taxon>
        <taxon>Spiralia</taxon>
        <taxon>Gnathifera</taxon>
        <taxon>Rotifera</taxon>
        <taxon>Eurotatoria</taxon>
        <taxon>Bdelloidea</taxon>
        <taxon>Adinetida</taxon>
        <taxon>Adinetidae</taxon>
        <taxon>Adineta</taxon>
    </lineage>
</organism>
<proteinExistence type="predicted"/>